<dbReference type="GO" id="GO:0015095">
    <property type="term" value="F:magnesium ion transmembrane transporter activity"/>
    <property type="evidence" value="ECO:0007669"/>
    <property type="project" value="InterPro"/>
</dbReference>
<dbReference type="SUPFAM" id="SSF158791">
    <property type="entry name" value="MgtE N-terminal domain-like"/>
    <property type="match status" value="1"/>
</dbReference>
<protein>
    <submittedName>
        <fullName evidence="4">Magnesium transporter</fullName>
    </submittedName>
</protein>
<dbReference type="PANTHER" id="PTHR43773:SF1">
    <property type="entry name" value="MAGNESIUM TRANSPORTER MGTE"/>
    <property type="match status" value="1"/>
</dbReference>
<dbReference type="InterPro" id="IPR006668">
    <property type="entry name" value="Mg_transptr_MgtE_intracell_dom"/>
</dbReference>
<dbReference type="SMART" id="SM00924">
    <property type="entry name" value="MgtE_N"/>
    <property type="match status" value="1"/>
</dbReference>
<dbReference type="RefSeq" id="WP_158028358.1">
    <property type="nucleotide sequence ID" value="NZ_BMHG01000001.1"/>
</dbReference>
<dbReference type="SUPFAM" id="SSF54631">
    <property type="entry name" value="CBS-domain pair"/>
    <property type="match status" value="1"/>
</dbReference>
<dbReference type="CDD" id="cd04606">
    <property type="entry name" value="CBS_pair_Mg_transporter"/>
    <property type="match status" value="1"/>
</dbReference>
<dbReference type="InterPro" id="IPR000644">
    <property type="entry name" value="CBS_dom"/>
</dbReference>
<proteinExistence type="predicted"/>
<sequence length="446" mass="49393">MSVSKAFVARLANLAVFDEDGDRVGRVRDVVVQTRAEHAPRVSGFVVELPGFKGHSFAPIRMLRSIGAGQLIIEGRIDGRPFEQKGGELRVLADLLDRTVTLVDDGSPGTLEDVAIERDDAGDWHLRQLFVRLPRVGASLFGKGPSRYVTWDEIDFEDEDDDDRGPASAFITATSELKPSDLAAELLGLPEDRMLDIVSEMPDDRLADALEEMHEDDQVRIIVHLHEEHAADILDHMQPDDAADLVARLDAETSEALLARMEPNEADDVRMLLTYAPDTAGGLMTTDPIICSADTTVAEALVRIRQKEISTALATTVFVTVSPYEPPTGRYLGVVHFQRLLRYPPHEQLSTILDTETEAVHWTTSDAEVARVLASYDLVALPVVDSEHRLVGVITIDDVLDHLLPEDWRTRDVDGGVVPTRAASRRQRLTQSEVTTPQRTRRRGRG</sequence>
<dbReference type="Gene3D" id="1.25.60.10">
    <property type="entry name" value="MgtE N-terminal domain-like"/>
    <property type="match status" value="1"/>
</dbReference>
<dbReference type="PANTHER" id="PTHR43773">
    <property type="entry name" value="MAGNESIUM TRANSPORTER MGTE"/>
    <property type="match status" value="1"/>
</dbReference>
<evidence type="ECO:0000256" key="2">
    <source>
        <dbReference type="SAM" id="MobiDB-lite"/>
    </source>
</evidence>
<dbReference type="SMART" id="SM00116">
    <property type="entry name" value="CBS"/>
    <property type="match status" value="2"/>
</dbReference>
<evidence type="ECO:0000256" key="1">
    <source>
        <dbReference type="PROSITE-ProRule" id="PRU00703"/>
    </source>
</evidence>
<dbReference type="GO" id="GO:0016020">
    <property type="term" value="C:membrane"/>
    <property type="evidence" value="ECO:0007669"/>
    <property type="project" value="InterPro"/>
</dbReference>
<dbReference type="Proteomes" id="UP000431744">
    <property type="component" value="Unassembled WGS sequence"/>
</dbReference>
<dbReference type="InterPro" id="IPR058838">
    <property type="entry name" value="SH3_actinomycetes"/>
</dbReference>
<dbReference type="Pfam" id="PF03448">
    <property type="entry name" value="MgtE_N"/>
    <property type="match status" value="1"/>
</dbReference>
<evidence type="ECO:0000259" key="3">
    <source>
        <dbReference type="PROSITE" id="PS51371"/>
    </source>
</evidence>
<keyword evidence="1" id="KW-0129">CBS domain</keyword>
<dbReference type="AlphaFoldDB" id="A0A6H9WKU3"/>
<dbReference type="Pfam" id="PF00571">
    <property type="entry name" value="CBS"/>
    <property type="match status" value="2"/>
</dbReference>
<dbReference type="InterPro" id="IPR038076">
    <property type="entry name" value="MgtE_N_sf"/>
</dbReference>
<dbReference type="Gene3D" id="3.10.580.10">
    <property type="entry name" value="CBS-domain"/>
    <property type="match status" value="1"/>
</dbReference>
<organism evidence="4 5">
    <name type="scientific">Pseudoclavibacter endophyticus</name>
    <dbReference type="NCBI Taxonomy" id="1778590"/>
    <lineage>
        <taxon>Bacteria</taxon>
        <taxon>Bacillati</taxon>
        <taxon>Actinomycetota</taxon>
        <taxon>Actinomycetes</taxon>
        <taxon>Micrococcales</taxon>
        <taxon>Microbacteriaceae</taxon>
        <taxon>Pseudoclavibacter</taxon>
    </lineage>
</organism>
<name>A0A6H9WKU3_9MICO</name>
<dbReference type="InterPro" id="IPR006669">
    <property type="entry name" value="MgtE_transporter"/>
</dbReference>
<dbReference type="Pfam" id="PF26205">
    <property type="entry name" value="SH3_actinomycetes"/>
    <property type="match status" value="1"/>
</dbReference>
<dbReference type="InterPro" id="IPR046342">
    <property type="entry name" value="CBS_dom_sf"/>
</dbReference>
<feature type="domain" description="CBS" evidence="3">
    <location>
        <begin position="284"/>
        <end position="351"/>
    </location>
</feature>
<evidence type="ECO:0000313" key="5">
    <source>
        <dbReference type="Proteomes" id="UP000431744"/>
    </source>
</evidence>
<feature type="compositionally biased region" description="Polar residues" evidence="2">
    <location>
        <begin position="429"/>
        <end position="438"/>
    </location>
</feature>
<dbReference type="PROSITE" id="PS51371">
    <property type="entry name" value="CBS"/>
    <property type="match status" value="2"/>
</dbReference>
<feature type="region of interest" description="Disordered" evidence="2">
    <location>
        <begin position="422"/>
        <end position="446"/>
    </location>
</feature>
<dbReference type="EMBL" id="WBJY01000001">
    <property type="protein sequence ID" value="KAB1649773.1"/>
    <property type="molecule type" value="Genomic_DNA"/>
</dbReference>
<reference evidence="4 5" key="1">
    <citation type="submission" date="2019-09" db="EMBL/GenBank/DDBJ databases">
        <title>Phylogeny of genus Pseudoclavibacter and closely related genus.</title>
        <authorList>
            <person name="Li Y."/>
        </authorList>
    </citation>
    <scope>NUCLEOTIDE SEQUENCE [LARGE SCALE GENOMIC DNA]</scope>
    <source>
        <strain evidence="4 5">EGI 60007</strain>
    </source>
</reference>
<accession>A0A6H9WKU3</accession>
<dbReference type="InterPro" id="IPR011033">
    <property type="entry name" value="PRC_barrel-like_sf"/>
</dbReference>
<dbReference type="SUPFAM" id="SSF50346">
    <property type="entry name" value="PRC-barrel domain"/>
    <property type="match status" value="1"/>
</dbReference>
<comment type="caution">
    <text evidence="4">The sequence shown here is derived from an EMBL/GenBank/DDBJ whole genome shotgun (WGS) entry which is preliminary data.</text>
</comment>
<evidence type="ECO:0000313" key="4">
    <source>
        <dbReference type="EMBL" id="KAB1649773.1"/>
    </source>
</evidence>
<dbReference type="InterPro" id="IPR027275">
    <property type="entry name" value="PRC-brl_dom"/>
</dbReference>
<keyword evidence="5" id="KW-1185">Reference proteome</keyword>
<dbReference type="Pfam" id="PF05239">
    <property type="entry name" value="PRC"/>
    <property type="match status" value="1"/>
</dbReference>
<feature type="domain" description="CBS" evidence="3">
    <location>
        <begin position="353"/>
        <end position="413"/>
    </location>
</feature>
<dbReference type="OrthoDB" id="9764830at2"/>
<gene>
    <name evidence="4" type="ORF">F8O04_05950</name>
</gene>